<accession>A0A392VFL3</accession>
<comment type="caution">
    <text evidence="2">The sequence shown here is derived from an EMBL/GenBank/DDBJ whole genome shotgun (WGS) entry which is preliminary data.</text>
</comment>
<dbReference type="EMBL" id="LXQA011122701">
    <property type="protein sequence ID" value="MCI85741.1"/>
    <property type="molecule type" value="Genomic_DNA"/>
</dbReference>
<name>A0A392VFL3_9FABA</name>
<feature type="region of interest" description="Disordered" evidence="1">
    <location>
        <begin position="28"/>
        <end position="51"/>
    </location>
</feature>
<organism evidence="2 3">
    <name type="scientific">Trifolium medium</name>
    <dbReference type="NCBI Taxonomy" id="97028"/>
    <lineage>
        <taxon>Eukaryota</taxon>
        <taxon>Viridiplantae</taxon>
        <taxon>Streptophyta</taxon>
        <taxon>Embryophyta</taxon>
        <taxon>Tracheophyta</taxon>
        <taxon>Spermatophyta</taxon>
        <taxon>Magnoliopsida</taxon>
        <taxon>eudicotyledons</taxon>
        <taxon>Gunneridae</taxon>
        <taxon>Pentapetalae</taxon>
        <taxon>rosids</taxon>
        <taxon>fabids</taxon>
        <taxon>Fabales</taxon>
        <taxon>Fabaceae</taxon>
        <taxon>Papilionoideae</taxon>
        <taxon>50 kb inversion clade</taxon>
        <taxon>NPAAA clade</taxon>
        <taxon>Hologalegina</taxon>
        <taxon>IRL clade</taxon>
        <taxon>Trifolieae</taxon>
        <taxon>Trifolium</taxon>
    </lineage>
</organism>
<keyword evidence="3" id="KW-1185">Reference proteome</keyword>
<reference evidence="2 3" key="1">
    <citation type="journal article" date="2018" name="Front. Plant Sci.">
        <title>Red Clover (Trifolium pratense) and Zigzag Clover (T. medium) - A Picture of Genomic Similarities and Differences.</title>
        <authorList>
            <person name="Dluhosova J."/>
            <person name="Istvanek J."/>
            <person name="Nedelnik J."/>
            <person name="Repkova J."/>
        </authorList>
    </citation>
    <scope>NUCLEOTIDE SEQUENCE [LARGE SCALE GENOMIC DNA]</scope>
    <source>
        <strain evidence="3">cv. 10/8</strain>
        <tissue evidence="2">Leaf</tissue>
    </source>
</reference>
<dbReference type="Proteomes" id="UP000265520">
    <property type="component" value="Unassembled WGS sequence"/>
</dbReference>
<evidence type="ECO:0000256" key="1">
    <source>
        <dbReference type="SAM" id="MobiDB-lite"/>
    </source>
</evidence>
<evidence type="ECO:0000313" key="2">
    <source>
        <dbReference type="EMBL" id="MCI85741.1"/>
    </source>
</evidence>
<sequence length="51" mass="5717">MMASKDIPKEFGPEAVNWAIYVLNRSPAADVPDKTPEEAWSTSKPTVKHFK</sequence>
<evidence type="ECO:0000313" key="3">
    <source>
        <dbReference type="Proteomes" id="UP000265520"/>
    </source>
</evidence>
<dbReference type="AlphaFoldDB" id="A0A392VFL3"/>
<feature type="non-terminal residue" evidence="2">
    <location>
        <position position="51"/>
    </location>
</feature>
<protein>
    <submittedName>
        <fullName evidence="2">Uncharacterized protein</fullName>
    </submittedName>
</protein>
<proteinExistence type="predicted"/>